<dbReference type="Gene3D" id="6.10.140.470">
    <property type="match status" value="1"/>
</dbReference>
<keyword evidence="7" id="KW-0254">Endocytosis</keyword>
<name>F6Q909_CIOIN</name>
<reference evidence="16" key="2">
    <citation type="journal article" date="2008" name="Genome Biol.">
        <title>Improved genome assembly and evidence-based global gene model set for the chordate Ciona intestinalis: new insight into intron and operon populations.</title>
        <authorList>
            <person name="Satou Y."/>
            <person name="Mineta K."/>
            <person name="Ogasawara M."/>
            <person name="Sasakura Y."/>
            <person name="Shoguchi E."/>
            <person name="Ueno K."/>
            <person name="Yamada L."/>
            <person name="Matsumoto J."/>
            <person name="Wasserscheid J."/>
            <person name="Dewar K."/>
            <person name="Wiley G.B."/>
            <person name="Macmil S.L."/>
            <person name="Roe B.A."/>
            <person name="Zeller R.W."/>
            <person name="Hastings K.E."/>
            <person name="Lemaire P."/>
            <person name="Lindquist E."/>
            <person name="Endo T."/>
            <person name="Hotta K."/>
            <person name="Inaba K."/>
        </authorList>
    </citation>
    <scope>NUCLEOTIDE SEQUENCE [LARGE SCALE GENOMIC DNA]</scope>
    <source>
        <strain evidence="16">wild type</strain>
    </source>
</reference>
<dbReference type="PROSITE" id="PS51860">
    <property type="entry name" value="REM_1"/>
    <property type="match status" value="1"/>
</dbReference>
<dbReference type="InterPro" id="IPR027267">
    <property type="entry name" value="AH/BAR_dom_sf"/>
</dbReference>
<keyword evidence="5" id="KW-1003">Cell membrane</keyword>
<proteinExistence type="inferred from homology"/>
<evidence type="ECO:0000313" key="17">
    <source>
        <dbReference type="Proteomes" id="UP000008144"/>
    </source>
</evidence>
<evidence type="ECO:0000259" key="14">
    <source>
        <dbReference type="PROSITE" id="PS51741"/>
    </source>
</evidence>
<evidence type="ECO:0000256" key="8">
    <source>
        <dbReference type="ARBA" id="ARBA00023054"/>
    </source>
</evidence>
<dbReference type="SMART" id="SM00055">
    <property type="entry name" value="FCH"/>
    <property type="match status" value="1"/>
</dbReference>
<dbReference type="Pfam" id="PF25610">
    <property type="entry name" value="HR1_TOCA"/>
    <property type="match status" value="1"/>
</dbReference>
<dbReference type="CDD" id="cd11619">
    <property type="entry name" value="HR1_CIP4-like"/>
    <property type="match status" value="1"/>
</dbReference>
<dbReference type="EMBL" id="EAAA01001133">
    <property type="status" value="NOT_ANNOTATED_CDS"/>
    <property type="molecule type" value="Genomic_DNA"/>
</dbReference>
<dbReference type="Proteomes" id="UP000008144">
    <property type="component" value="Chromosome 13"/>
</dbReference>
<dbReference type="Gene3D" id="1.20.1270.60">
    <property type="entry name" value="Arfaptin homology (AH) domain/BAR domain"/>
    <property type="match status" value="1"/>
</dbReference>
<dbReference type="STRING" id="7719.ENSCINP00000018495"/>
<keyword evidence="17" id="KW-1185">Reference proteome</keyword>
<keyword evidence="8 11" id="KW-0175">Coiled coil</keyword>
<dbReference type="AlphaFoldDB" id="F6Q909"/>
<dbReference type="SUPFAM" id="SSF50044">
    <property type="entry name" value="SH3-domain"/>
    <property type="match status" value="1"/>
</dbReference>
<dbReference type="SUPFAM" id="SSF103657">
    <property type="entry name" value="BAR/IMD domain-like"/>
    <property type="match status" value="1"/>
</dbReference>
<accession>F6Q909</accession>
<dbReference type="InterPro" id="IPR031160">
    <property type="entry name" value="F_BAR_dom"/>
</dbReference>
<reference evidence="16" key="3">
    <citation type="submission" date="2025-08" db="UniProtKB">
        <authorList>
            <consortium name="Ensembl"/>
        </authorList>
    </citation>
    <scope>IDENTIFICATION</scope>
</reference>
<dbReference type="GO" id="GO:0005886">
    <property type="term" value="C:plasma membrane"/>
    <property type="evidence" value="ECO:0007669"/>
    <property type="project" value="UniProtKB-SubCell"/>
</dbReference>
<evidence type="ECO:0000256" key="10">
    <source>
        <dbReference type="PROSITE-ProRule" id="PRU00192"/>
    </source>
</evidence>
<comment type="similarity">
    <text evidence="3">Belongs to the FNBP1 family.</text>
</comment>
<feature type="domain" description="F-BAR" evidence="14">
    <location>
        <begin position="1"/>
        <end position="262"/>
    </location>
</feature>
<dbReference type="FunFam" id="1.20.1270.60:FF:000002">
    <property type="entry name" value="Formin-binding protein 1-like isoform 1"/>
    <property type="match status" value="1"/>
</dbReference>
<feature type="coiled-coil region" evidence="12">
    <location>
        <begin position="412"/>
        <end position="439"/>
    </location>
</feature>
<evidence type="ECO:0000256" key="7">
    <source>
        <dbReference type="ARBA" id="ARBA00022583"/>
    </source>
</evidence>
<evidence type="ECO:0000259" key="13">
    <source>
        <dbReference type="PROSITE" id="PS50002"/>
    </source>
</evidence>
<feature type="domain" description="REM-1" evidence="15">
    <location>
        <begin position="405"/>
        <end position="482"/>
    </location>
</feature>
<organism evidence="16 17">
    <name type="scientific">Ciona intestinalis</name>
    <name type="common">Transparent sea squirt</name>
    <name type="synonym">Ascidia intestinalis</name>
    <dbReference type="NCBI Taxonomy" id="7719"/>
    <lineage>
        <taxon>Eukaryota</taxon>
        <taxon>Metazoa</taxon>
        <taxon>Chordata</taxon>
        <taxon>Tunicata</taxon>
        <taxon>Ascidiacea</taxon>
        <taxon>Phlebobranchia</taxon>
        <taxon>Cionidae</taxon>
        <taxon>Ciona</taxon>
    </lineage>
</organism>
<dbReference type="CDD" id="cd11911">
    <property type="entry name" value="SH3_CIP4-like"/>
    <property type="match status" value="1"/>
</dbReference>
<keyword evidence="4 10" id="KW-0728">SH3 domain</keyword>
<comment type="subcellular location">
    <subcellularLocation>
        <location evidence="1">Cell membrane</location>
    </subcellularLocation>
    <subcellularLocation>
        <location evidence="2">Cytoplasm</location>
        <location evidence="2">Cell cortex</location>
    </subcellularLocation>
</comment>
<dbReference type="CDD" id="cd07653">
    <property type="entry name" value="F-BAR_CIP4-like"/>
    <property type="match status" value="1"/>
</dbReference>
<dbReference type="PANTHER" id="PTHR15735:SF12">
    <property type="entry name" value="CDC42-INTERACTING PROTEIN 4, ISOFORM B"/>
    <property type="match status" value="1"/>
</dbReference>
<dbReference type="InterPro" id="IPR057870">
    <property type="entry name" value="HR1_TOCA"/>
</dbReference>
<evidence type="ECO:0000256" key="6">
    <source>
        <dbReference type="ARBA" id="ARBA00022490"/>
    </source>
</evidence>
<dbReference type="Pfam" id="PF00018">
    <property type="entry name" value="SH3_1"/>
    <property type="match status" value="1"/>
</dbReference>
<evidence type="ECO:0000256" key="2">
    <source>
        <dbReference type="ARBA" id="ARBA00004544"/>
    </source>
</evidence>
<dbReference type="InterPro" id="IPR011072">
    <property type="entry name" value="HR1_rho-bd"/>
</dbReference>
<dbReference type="PROSITE" id="PS51741">
    <property type="entry name" value="F_BAR"/>
    <property type="match status" value="1"/>
</dbReference>
<evidence type="ECO:0000259" key="15">
    <source>
        <dbReference type="PROSITE" id="PS51860"/>
    </source>
</evidence>
<dbReference type="InterPro" id="IPR036028">
    <property type="entry name" value="SH3-like_dom_sf"/>
</dbReference>
<reference evidence="17" key="1">
    <citation type="journal article" date="2002" name="Science">
        <title>The draft genome of Ciona intestinalis: insights into chordate and vertebrate origins.</title>
        <authorList>
            <person name="Dehal P."/>
            <person name="Satou Y."/>
            <person name="Campbell R.K."/>
            <person name="Chapman J."/>
            <person name="Degnan B."/>
            <person name="De Tomaso A."/>
            <person name="Davidson B."/>
            <person name="Di Gregorio A."/>
            <person name="Gelpke M."/>
            <person name="Goodstein D.M."/>
            <person name="Harafuji N."/>
            <person name="Hastings K.E."/>
            <person name="Ho I."/>
            <person name="Hotta K."/>
            <person name="Huang W."/>
            <person name="Kawashima T."/>
            <person name="Lemaire P."/>
            <person name="Martinez D."/>
            <person name="Meinertzhagen I.A."/>
            <person name="Necula S."/>
            <person name="Nonaka M."/>
            <person name="Putnam N."/>
            <person name="Rash S."/>
            <person name="Saiga H."/>
            <person name="Satake M."/>
            <person name="Terry A."/>
            <person name="Yamada L."/>
            <person name="Wang H.G."/>
            <person name="Awazu S."/>
            <person name="Azumi K."/>
            <person name="Boore J."/>
            <person name="Branno M."/>
            <person name="Chin-Bow S."/>
            <person name="DeSantis R."/>
            <person name="Doyle S."/>
            <person name="Francino P."/>
            <person name="Keys D.N."/>
            <person name="Haga S."/>
            <person name="Hayashi H."/>
            <person name="Hino K."/>
            <person name="Imai K.S."/>
            <person name="Inaba K."/>
            <person name="Kano S."/>
            <person name="Kobayashi K."/>
            <person name="Kobayashi M."/>
            <person name="Lee B.I."/>
            <person name="Makabe K.W."/>
            <person name="Manohar C."/>
            <person name="Matassi G."/>
            <person name="Medina M."/>
            <person name="Mochizuki Y."/>
            <person name="Mount S."/>
            <person name="Morishita T."/>
            <person name="Miura S."/>
            <person name="Nakayama A."/>
            <person name="Nishizaka S."/>
            <person name="Nomoto H."/>
            <person name="Ohta F."/>
            <person name="Oishi K."/>
            <person name="Rigoutsos I."/>
            <person name="Sano M."/>
            <person name="Sasaki A."/>
            <person name="Sasakura Y."/>
            <person name="Shoguchi E."/>
            <person name="Shin-i T."/>
            <person name="Spagnuolo A."/>
            <person name="Stainier D."/>
            <person name="Suzuki M.M."/>
            <person name="Tassy O."/>
            <person name="Takatori N."/>
            <person name="Tokuoka M."/>
            <person name="Yagi K."/>
            <person name="Yoshizaki F."/>
            <person name="Wada S."/>
            <person name="Zhang C."/>
            <person name="Hyatt P.D."/>
            <person name="Larimer F."/>
            <person name="Detter C."/>
            <person name="Doggett N."/>
            <person name="Glavina T."/>
            <person name="Hawkins T."/>
            <person name="Richardson P."/>
            <person name="Lucas S."/>
            <person name="Kohara Y."/>
            <person name="Levine M."/>
            <person name="Satoh N."/>
            <person name="Rokhsar D.S."/>
        </authorList>
    </citation>
    <scope>NUCLEOTIDE SEQUENCE [LARGE SCALE GENOMIC DNA]</scope>
</reference>
<dbReference type="Ensembl" id="ENSCINT00000018495.3">
    <property type="protein sequence ID" value="ENSCINP00000018495.3"/>
    <property type="gene ID" value="ENSCING00000009110.3"/>
</dbReference>
<evidence type="ECO:0000256" key="11">
    <source>
        <dbReference type="PROSITE-ProRule" id="PRU01077"/>
    </source>
</evidence>
<dbReference type="PANTHER" id="PTHR15735">
    <property type="entry name" value="FCH AND DOUBLE SH3 DOMAINS PROTEIN"/>
    <property type="match status" value="1"/>
</dbReference>
<dbReference type="PROSITE" id="PS50002">
    <property type="entry name" value="SH3"/>
    <property type="match status" value="1"/>
</dbReference>
<dbReference type="InterPro" id="IPR001452">
    <property type="entry name" value="SH3_domain"/>
</dbReference>
<dbReference type="SMART" id="SM00326">
    <property type="entry name" value="SH3"/>
    <property type="match status" value="1"/>
</dbReference>
<dbReference type="GO" id="GO:0007165">
    <property type="term" value="P:signal transduction"/>
    <property type="evidence" value="ECO:0007669"/>
    <property type="project" value="InterPro"/>
</dbReference>
<dbReference type="GeneTree" id="ENSGT00950000183047"/>
<evidence type="ECO:0000256" key="1">
    <source>
        <dbReference type="ARBA" id="ARBA00004236"/>
    </source>
</evidence>
<keyword evidence="9" id="KW-0472">Membrane</keyword>
<dbReference type="InParanoid" id="F6Q909"/>
<evidence type="ECO:0000256" key="4">
    <source>
        <dbReference type="ARBA" id="ARBA00022443"/>
    </source>
</evidence>
<dbReference type="GO" id="GO:0006897">
    <property type="term" value="P:endocytosis"/>
    <property type="evidence" value="ECO:0007669"/>
    <property type="project" value="UniProtKB-KW"/>
</dbReference>
<keyword evidence="6" id="KW-0963">Cytoplasm</keyword>
<dbReference type="GO" id="GO:0005938">
    <property type="term" value="C:cell cortex"/>
    <property type="evidence" value="ECO:0007669"/>
    <property type="project" value="UniProtKB-SubCell"/>
</dbReference>
<dbReference type="InterPro" id="IPR001060">
    <property type="entry name" value="FCH_dom"/>
</dbReference>
<protein>
    <submittedName>
        <fullName evidence="16">Uncharacterized protein</fullName>
    </submittedName>
</protein>
<evidence type="ECO:0000313" key="16">
    <source>
        <dbReference type="Ensembl" id="ENSCINP00000018495.3"/>
    </source>
</evidence>
<reference evidence="16" key="4">
    <citation type="submission" date="2025-09" db="UniProtKB">
        <authorList>
            <consortium name="Ensembl"/>
        </authorList>
    </citation>
    <scope>IDENTIFICATION</scope>
</reference>
<dbReference type="FunCoup" id="F6Q909">
    <property type="interactions" value="41"/>
</dbReference>
<evidence type="ECO:0000256" key="9">
    <source>
        <dbReference type="ARBA" id="ARBA00023136"/>
    </source>
</evidence>
<sequence>MDWGIELWDQFDSVDKYLQHGFDFGEKYGKFIKERCQIEQEYAGRLRKLVKSYQPKKKDEDRSMFSTHKAFQSQLSELNDIAGQHEIVAETMVLNILKSCQTFINDQKLEKKKLYQEGKSMQIALDKVEQNVDHTKKKFEKEWKDCERLQANHEKLDADTNVTKADVERAKYAWNAKKDVVEHCKQDYAAALETFNAEQNAHYNTKMPQVFQKYREADEKRIQKLRELMVEYATIDKKVKPIIQKCLDGMEQAGNAIDSKLDAALVVEKLKSGFLIPSDKEFEDYSAPQRLKPHNEELYNSSKGENFPSVQISGPVAADMSGSAESPSNDYLIPLPSRPDPVKPAEENPYDVVGLPTLPHQVWQKASFGFLDSMVSSCLVHVCRIPKTGLQFLLGKVPEAADYSHLPPEQRKKKLQRHMDDLNKEITKQEDERKAIMKMHGVYTSNPALGDPSSLEGERKIVDGKIDKLRTDLQQYENWYKEAFGSLQSSPARNSAHYSTAVKSEPLATAPQSQNKLIVIYRLMQRDQSFDNDFDEEPESIGTCTALYDFDATSEGALSMKCGQVFSLLEVDNGDGWTRVMYNDSDGYVPSSYIEIKYNT</sequence>
<dbReference type="Gene3D" id="2.30.30.40">
    <property type="entry name" value="SH3 Domains"/>
    <property type="match status" value="1"/>
</dbReference>
<feature type="domain" description="SH3" evidence="13">
    <location>
        <begin position="539"/>
        <end position="599"/>
    </location>
</feature>
<evidence type="ECO:0000256" key="12">
    <source>
        <dbReference type="SAM" id="Coils"/>
    </source>
</evidence>
<evidence type="ECO:0000256" key="3">
    <source>
        <dbReference type="ARBA" id="ARBA00009426"/>
    </source>
</evidence>
<dbReference type="Pfam" id="PF00611">
    <property type="entry name" value="FCH"/>
    <property type="match status" value="1"/>
</dbReference>
<evidence type="ECO:0000256" key="5">
    <source>
        <dbReference type="ARBA" id="ARBA00022475"/>
    </source>
</evidence>